<evidence type="ECO:0000313" key="3">
    <source>
        <dbReference type="EMBL" id="CAF1679398.1"/>
    </source>
</evidence>
<dbReference type="Proteomes" id="UP000663877">
    <property type="component" value="Unassembled WGS sequence"/>
</dbReference>
<proteinExistence type="predicted"/>
<protein>
    <submittedName>
        <fullName evidence="3">Uncharacterized protein</fullName>
    </submittedName>
</protein>
<organism evidence="3 4">
    <name type="scientific">Adineta steineri</name>
    <dbReference type="NCBI Taxonomy" id="433720"/>
    <lineage>
        <taxon>Eukaryota</taxon>
        <taxon>Metazoa</taxon>
        <taxon>Spiralia</taxon>
        <taxon>Gnathifera</taxon>
        <taxon>Rotifera</taxon>
        <taxon>Eurotatoria</taxon>
        <taxon>Bdelloidea</taxon>
        <taxon>Adinetida</taxon>
        <taxon>Adinetidae</taxon>
        <taxon>Adineta</taxon>
    </lineage>
</organism>
<keyword evidence="4" id="KW-1185">Reference proteome</keyword>
<dbReference type="Proteomes" id="UP000663832">
    <property type="component" value="Unassembled WGS sequence"/>
</dbReference>
<evidence type="ECO:0000313" key="4">
    <source>
        <dbReference type="Proteomes" id="UP000663832"/>
    </source>
</evidence>
<gene>
    <name evidence="2" type="ORF">BJG266_LOCUS49765</name>
    <name evidence="3" type="ORF">QVE165_LOCUS66855</name>
</gene>
<feature type="chain" id="PRO_5035688793" evidence="1">
    <location>
        <begin position="18"/>
        <end position="186"/>
    </location>
</feature>
<name>A0A816GWY0_9BILA</name>
<dbReference type="EMBL" id="CAJNOI010007847">
    <property type="protein sequence ID" value="CAF1592459.1"/>
    <property type="molecule type" value="Genomic_DNA"/>
</dbReference>
<reference evidence="3" key="1">
    <citation type="submission" date="2021-02" db="EMBL/GenBank/DDBJ databases">
        <authorList>
            <person name="Nowell W R."/>
        </authorList>
    </citation>
    <scope>NUCLEOTIDE SEQUENCE</scope>
</reference>
<keyword evidence="1" id="KW-0732">Signal</keyword>
<comment type="caution">
    <text evidence="3">The sequence shown here is derived from an EMBL/GenBank/DDBJ whole genome shotgun (WGS) entry which is preliminary data.</text>
</comment>
<sequence>MILLLTIHSLLFTICYSVPFGKVNKTRFTSRDLLNSEAIWLSNQLTPEKCLCTILSQYNNTLLFNSYQNGSCQVFLSLPYTYTMEYRNDSTFILLSSLPSRDIAPCCSNLPWLIKRITNSSLSSISLNTPSYLVIDDYDELVIRLISHGKFEQQGAISLDGNDERRINVESFLYSIVYVYGNDKNT</sequence>
<evidence type="ECO:0000313" key="2">
    <source>
        <dbReference type="EMBL" id="CAF1592459.1"/>
    </source>
</evidence>
<evidence type="ECO:0000256" key="1">
    <source>
        <dbReference type="SAM" id="SignalP"/>
    </source>
</evidence>
<dbReference type="AlphaFoldDB" id="A0A816GWY0"/>
<dbReference type="EMBL" id="CAJNOM010008291">
    <property type="protein sequence ID" value="CAF1679398.1"/>
    <property type="molecule type" value="Genomic_DNA"/>
</dbReference>
<feature type="signal peptide" evidence="1">
    <location>
        <begin position="1"/>
        <end position="17"/>
    </location>
</feature>
<accession>A0A816GWY0</accession>